<evidence type="ECO:0000313" key="10">
    <source>
        <dbReference type="EMBL" id="HHH14089.1"/>
    </source>
</evidence>
<evidence type="ECO:0000256" key="2">
    <source>
        <dbReference type="ARBA" id="ARBA00009749"/>
    </source>
</evidence>
<evidence type="ECO:0000256" key="6">
    <source>
        <dbReference type="ARBA" id="ARBA00022989"/>
    </source>
</evidence>
<evidence type="ECO:0000256" key="5">
    <source>
        <dbReference type="ARBA" id="ARBA00022842"/>
    </source>
</evidence>
<keyword evidence="3" id="KW-0813">Transport</keyword>
<dbReference type="Proteomes" id="UP000886106">
    <property type="component" value="Unassembled WGS sequence"/>
</dbReference>
<accession>A0A7V5MHG5</accession>
<dbReference type="InterPro" id="IPR036739">
    <property type="entry name" value="SLC41_membr_dom_sf"/>
</dbReference>
<feature type="domain" description="SLC41A/MgtE integral membrane" evidence="9">
    <location>
        <begin position="1"/>
        <end position="48"/>
    </location>
</feature>
<evidence type="ECO:0000259" key="9">
    <source>
        <dbReference type="Pfam" id="PF01769"/>
    </source>
</evidence>
<name>A0A7V5MHG5_UNCKA</name>
<keyword evidence="5" id="KW-0460">Magnesium</keyword>
<dbReference type="SUPFAM" id="SSF161093">
    <property type="entry name" value="MgtE membrane domain-like"/>
    <property type="match status" value="1"/>
</dbReference>
<keyword evidence="6 8" id="KW-1133">Transmembrane helix</keyword>
<dbReference type="Pfam" id="PF01769">
    <property type="entry name" value="MgtE"/>
    <property type="match status" value="1"/>
</dbReference>
<proteinExistence type="inferred from homology"/>
<evidence type="ECO:0000256" key="7">
    <source>
        <dbReference type="ARBA" id="ARBA00023136"/>
    </source>
</evidence>
<feature type="transmembrane region" description="Helical" evidence="8">
    <location>
        <begin position="30"/>
        <end position="50"/>
    </location>
</feature>
<protein>
    <submittedName>
        <fullName evidence="10">Magnesium transporter</fullName>
    </submittedName>
</protein>
<dbReference type="InterPro" id="IPR006667">
    <property type="entry name" value="SLC41_membr_dom"/>
</dbReference>
<keyword evidence="4 8" id="KW-0812">Transmembrane</keyword>
<evidence type="ECO:0000256" key="3">
    <source>
        <dbReference type="ARBA" id="ARBA00022448"/>
    </source>
</evidence>
<evidence type="ECO:0000256" key="8">
    <source>
        <dbReference type="SAM" id="Phobius"/>
    </source>
</evidence>
<dbReference type="Gene3D" id="1.10.357.20">
    <property type="entry name" value="SLC41 divalent cation transporters, integral membrane domain"/>
    <property type="match status" value="1"/>
</dbReference>
<gene>
    <name evidence="10" type="ORF">ENJ78_00075</name>
</gene>
<evidence type="ECO:0000256" key="1">
    <source>
        <dbReference type="ARBA" id="ARBA00004141"/>
    </source>
</evidence>
<reference evidence="10" key="1">
    <citation type="journal article" date="2020" name="mSystems">
        <title>Genome- and Community-Level Interaction Insights into Carbon Utilization and Element Cycling Functions of Hydrothermarchaeota in Hydrothermal Sediment.</title>
        <authorList>
            <person name="Zhou Z."/>
            <person name="Liu Y."/>
            <person name="Xu W."/>
            <person name="Pan J."/>
            <person name="Luo Z.H."/>
            <person name="Li M."/>
        </authorList>
    </citation>
    <scope>NUCLEOTIDE SEQUENCE [LARGE SCALE GENOMIC DNA]</scope>
    <source>
        <strain evidence="10">HyVt-517</strain>
    </source>
</reference>
<dbReference type="PANTHER" id="PTHR41394">
    <property type="entry name" value="MAGNESIUM TRANSPORTER MGTE"/>
    <property type="match status" value="1"/>
</dbReference>
<dbReference type="AlphaFoldDB" id="A0A7V5MHG5"/>
<sequence length="54" mass="5766">MVVNLINAGIFGAAIPLVLKKLGKDPATSATIFITTATDIVGFFVFLWLAKMLL</sequence>
<comment type="subcellular location">
    <subcellularLocation>
        <location evidence="1">Membrane</location>
        <topology evidence="1">Multi-pass membrane protein</topology>
    </subcellularLocation>
</comment>
<feature type="non-terminal residue" evidence="10">
    <location>
        <position position="1"/>
    </location>
</feature>
<dbReference type="GO" id="GO:0008324">
    <property type="term" value="F:monoatomic cation transmembrane transporter activity"/>
    <property type="evidence" value="ECO:0007669"/>
    <property type="project" value="InterPro"/>
</dbReference>
<comment type="similarity">
    <text evidence="2">Belongs to the SLC41A transporter family.</text>
</comment>
<comment type="caution">
    <text evidence="10">The sequence shown here is derived from an EMBL/GenBank/DDBJ whole genome shotgun (WGS) entry which is preliminary data.</text>
</comment>
<keyword evidence="7 8" id="KW-0472">Membrane</keyword>
<organism evidence="10">
    <name type="scientific">candidate division WWE3 bacterium</name>
    <dbReference type="NCBI Taxonomy" id="2053526"/>
    <lineage>
        <taxon>Bacteria</taxon>
        <taxon>Katanobacteria</taxon>
    </lineage>
</organism>
<dbReference type="PANTHER" id="PTHR41394:SF5">
    <property type="entry name" value="SLC41A_MGTE INTEGRAL MEMBRANE DOMAIN-CONTAINING PROTEIN"/>
    <property type="match status" value="1"/>
</dbReference>
<dbReference type="GO" id="GO:0016020">
    <property type="term" value="C:membrane"/>
    <property type="evidence" value="ECO:0007669"/>
    <property type="project" value="UniProtKB-SubCell"/>
</dbReference>
<evidence type="ECO:0000256" key="4">
    <source>
        <dbReference type="ARBA" id="ARBA00022692"/>
    </source>
</evidence>
<dbReference type="EMBL" id="DRNS01000005">
    <property type="protein sequence ID" value="HHH14089.1"/>
    <property type="molecule type" value="Genomic_DNA"/>
</dbReference>